<sequence>MEISFFSQPRLPLDNALVPVSFDEWLGLSFDEASLPSYPQKNLKQILDLVRDERSNQVHIFEWLSIIEDQAQWGALPQDEQIASCLTVWKAILTNNLLAKITLFKVAQVADGRSAEIVSQITNSLEIAHKAKFINDSGLMAKVGWIVALQQQNYDDLAYVCYQHKQTVPSILKAFQLPRNNSYQGHVIEHICSMVHQGDINFVDDRWLADNAKSLTLTAHSTRFWECFIQRFNTVSYGEFCEDQVRQQCLPDLKNSLWSQLSVTCQDILALKFKLSQYFGLKAVSRALYSDEAAEVLEFTESEQRQIRSRSMFWDNYSTHIKRARALLPKPSYEYAVAHNGTVPPFVKMAPANITNVEVYIFEIGQIIAVEFLRGSLSELRIFKASNWNRKLLLESDSASHEEIRKLPQAEVHDHIIGWQYFCEKLLRERFKLVPNATVEQFKGLPPEVSSYSFISGLPKPAEEILLEREPKLSRWLEEFWSNELQSGKLAESLKGDQPGNKEIIEAMIAKQRGKTRLVQQKLSRAAEKSNPEAMWQLGKSLLLGRNNSPDLRKQGETWVAKAAGLGHVEAKETTDKFGIQPISNDLDRCLSLLSRVSEPDILKGVKLASCILKNTERLDQDKPKLITRLFKIMESSNQSEVRVQISNALENVAGNNLKWRLITALRAKGRKERIKAIQLMDELYWQGEREGIPGQVEKIVKEARRINHDDVVLAGLSALAKFGNTVAQRELNALPLKKR</sequence>
<organism evidence="2 3">
    <name type="scientific">Neiella holothuriorum</name>
    <dbReference type="NCBI Taxonomy" id="2870530"/>
    <lineage>
        <taxon>Bacteria</taxon>
        <taxon>Pseudomonadati</taxon>
        <taxon>Pseudomonadota</taxon>
        <taxon>Gammaproteobacteria</taxon>
        <taxon>Alteromonadales</taxon>
        <taxon>Echinimonadaceae</taxon>
        <taxon>Neiella</taxon>
    </lineage>
</organism>
<proteinExistence type="predicted"/>
<evidence type="ECO:0000259" key="1">
    <source>
        <dbReference type="Pfam" id="PF15611"/>
    </source>
</evidence>
<reference evidence="2" key="1">
    <citation type="submission" date="2021-07" db="EMBL/GenBank/DDBJ databases">
        <title>Neiella marina sp. nov., isolated from the intestinal content of sea cucumber Apostichopus japonicus.</title>
        <authorList>
            <person name="Bai X."/>
        </authorList>
    </citation>
    <scope>NUCLEOTIDE SEQUENCE</scope>
    <source>
        <strain evidence="2">126</strain>
    </source>
</reference>
<dbReference type="RefSeq" id="WP_220102981.1">
    <property type="nucleotide sequence ID" value="NZ_JAHZSS010000003.1"/>
</dbReference>
<dbReference type="InterPro" id="IPR028943">
    <property type="entry name" value="ZorC_EH_Signature_dom"/>
</dbReference>
<dbReference type="Proteomes" id="UP001166251">
    <property type="component" value="Unassembled WGS sequence"/>
</dbReference>
<dbReference type="Pfam" id="PF15611">
    <property type="entry name" value="EH_Signature"/>
    <property type="match status" value="1"/>
</dbReference>
<keyword evidence="3" id="KW-1185">Reference proteome</keyword>
<feature type="domain" description="Zorya protein ZorC EH" evidence="1">
    <location>
        <begin position="300"/>
        <end position="424"/>
    </location>
</feature>
<evidence type="ECO:0000313" key="3">
    <source>
        <dbReference type="Proteomes" id="UP001166251"/>
    </source>
</evidence>
<evidence type="ECO:0000313" key="2">
    <source>
        <dbReference type="EMBL" id="MBW8190307.1"/>
    </source>
</evidence>
<dbReference type="EMBL" id="JAHZSS010000003">
    <property type="protein sequence ID" value="MBW8190307.1"/>
    <property type="molecule type" value="Genomic_DNA"/>
</dbReference>
<comment type="caution">
    <text evidence="2">The sequence shown here is derived from an EMBL/GenBank/DDBJ whole genome shotgun (WGS) entry which is preliminary data.</text>
</comment>
<name>A0ABS7ED94_9GAMM</name>
<accession>A0ABS7ED94</accession>
<protein>
    <recommendedName>
        <fullName evidence="1">Zorya protein ZorC EH domain-containing protein</fullName>
    </recommendedName>
</protein>
<gene>
    <name evidence="2" type="ORF">K0504_04590</name>
</gene>